<keyword evidence="4" id="KW-1185">Reference proteome</keyword>
<keyword evidence="1" id="KW-0732">Signal</keyword>
<dbReference type="PANTHER" id="PTHR46809">
    <property type="entry name" value="STROMAL CELL-DERIVED FACTOR 2-LIKE PROTEIN"/>
    <property type="match status" value="1"/>
</dbReference>
<evidence type="ECO:0000256" key="2">
    <source>
        <dbReference type="ARBA" id="ARBA00022737"/>
    </source>
</evidence>
<gene>
    <name evidence="5" type="primary">LOC105368063</name>
</gene>
<protein>
    <submittedName>
        <fullName evidence="5">Stromal cell-derived factor 2</fullName>
    </submittedName>
</protein>
<feature type="domain" description="MIR" evidence="3">
    <location>
        <begin position="148"/>
        <end position="202"/>
    </location>
</feature>
<feature type="domain" description="MIR" evidence="3">
    <location>
        <begin position="30"/>
        <end position="84"/>
    </location>
</feature>
<dbReference type="Proteomes" id="UP000695007">
    <property type="component" value="Unplaced"/>
</dbReference>
<dbReference type="Pfam" id="PF02815">
    <property type="entry name" value="MIR"/>
    <property type="match status" value="1"/>
</dbReference>
<dbReference type="InterPro" id="IPR036300">
    <property type="entry name" value="MIR_dom_sf"/>
</dbReference>
<name>A0AAJ7E2C2_9HYME</name>
<evidence type="ECO:0000256" key="1">
    <source>
        <dbReference type="ARBA" id="ARBA00022729"/>
    </source>
</evidence>
<evidence type="ECO:0000313" key="4">
    <source>
        <dbReference type="Proteomes" id="UP000695007"/>
    </source>
</evidence>
<dbReference type="GeneID" id="105368063"/>
<keyword evidence="2" id="KW-0677">Repeat</keyword>
<accession>A0AAJ7E2C2</accession>
<dbReference type="Gene3D" id="2.80.10.50">
    <property type="match status" value="1"/>
</dbReference>
<organism evidence="4 5">
    <name type="scientific">Ceratosolen solmsi marchali</name>
    <dbReference type="NCBI Taxonomy" id="326594"/>
    <lineage>
        <taxon>Eukaryota</taxon>
        <taxon>Metazoa</taxon>
        <taxon>Ecdysozoa</taxon>
        <taxon>Arthropoda</taxon>
        <taxon>Hexapoda</taxon>
        <taxon>Insecta</taxon>
        <taxon>Pterygota</taxon>
        <taxon>Neoptera</taxon>
        <taxon>Endopterygota</taxon>
        <taxon>Hymenoptera</taxon>
        <taxon>Apocrita</taxon>
        <taxon>Proctotrupomorpha</taxon>
        <taxon>Chalcidoidea</taxon>
        <taxon>Agaonidae</taxon>
        <taxon>Agaoninae</taxon>
        <taxon>Ceratosolen</taxon>
    </lineage>
</organism>
<feature type="domain" description="MIR" evidence="3">
    <location>
        <begin position="92"/>
        <end position="147"/>
    </location>
</feature>
<reference evidence="5" key="1">
    <citation type="submission" date="2025-08" db="UniProtKB">
        <authorList>
            <consortium name="RefSeq"/>
        </authorList>
    </citation>
    <scope>IDENTIFICATION</scope>
</reference>
<dbReference type="InterPro" id="IPR016093">
    <property type="entry name" value="MIR_motif"/>
</dbReference>
<dbReference type="PROSITE" id="PS50919">
    <property type="entry name" value="MIR"/>
    <property type="match status" value="3"/>
</dbReference>
<dbReference type="RefSeq" id="XP_011505272.1">
    <property type="nucleotide sequence ID" value="XM_011506970.1"/>
</dbReference>
<evidence type="ECO:0000259" key="3">
    <source>
        <dbReference type="PROSITE" id="PS50919"/>
    </source>
</evidence>
<dbReference type="SMART" id="SM00472">
    <property type="entry name" value="MIR"/>
    <property type="match status" value="3"/>
</dbReference>
<dbReference type="SUPFAM" id="SSF82109">
    <property type="entry name" value="MIR domain"/>
    <property type="match status" value="1"/>
</dbReference>
<dbReference type="KEGG" id="csol:105368063"/>
<proteinExistence type="predicted"/>
<dbReference type="PANTHER" id="PTHR46809:SF2">
    <property type="entry name" value="GH21273P"/>
    <property type="match status" value="1"/>
</dbReference>
<dbReference type="AlphaFoldDB" id="A0AAJ7E2C2"/>
<evidence type="ECO:0000313" key="5">
    <source>
        <dbReference type="RefSeq" id="XP_011505272.1"/>
    </source>
</evidence>
<sequence>MEAANTCANFFKFAFFILFFQISFINAKGTTYVTYNSVVKLLNVDYNVRLHSHDIQYGSGSGQQSVTAIEAKEDGNSYWLVKGPTGKQSIRGKPIKCGDVIRFEHTTTKKNLHSHHVSSPLSGRQEVSAYGNQGEGDTGDHWTVVCPGTHWERDETIMFKHIDTNAYLAVTGRTYGSPISGQNEVVGEYSTNSYSKWQVMEGLFIHPNDFISQHNKHIEL</sequence>